<dbReference type="AlphaFoldDB" id="A0A7S1FS64"/>
<name>A0A7S1FS64_9STRA</name>
<dbReference type="EMBL" id="HBFR01014985">
    <property type="protein sequence ID" value="CAD8883732.1"/>
    <property type="molecule type" value="Transcribed_RNA"/>
</dbReference>
<evidence type="ECO:0000256" key="1">
    <source>
        <dbReference type="SAM" id="MobiDB-lite"/>
    </source>
</evidence>
<reference evidence="2" key="1">
    <citation type="submission" date="2021-01" db="EMBL/GenBank/DDBJ databases">
        <authorList>
            <person name="Corre E."/>
            <person name="Pelletier E."/>
            <person name="Niang G."/>
            <person name="Scheremetjew M."/>
            <person name="Finn R."/>
            <person name="Kale V."/>
            <person name="Holt S."/>
            <person name="Cochrane G."/>
            <person name="Meng A."/>
            <person name="Brown T."/>
            <person name="Cohen L."/>
        </authorList>
    </citation>
    <scope>NUCLEOTIDE SEQUENCE</scope>
    <source>
        <strain evidence="2">308</strain>
    </source>
</reference>
<organism evidence="2">
    <name type="scientific">Corethron hystrix</name>
    <dbReference type="NCBI Taxonomy" id="216773"/>
    <lineage>
        <taxon>Eukaryota</taxon>
        <taxon>Sar</taxon>
        <taxon>Stramenopiles</taxon>
        <taxon>Ochrophyta</taxon>
        <taxon>Bacillariophyta</taxon>
        <taxon>Coscinodiscophyceae</taxon>
        <taxon>Corethrophycidae</taxon>
        <taxon>Corethrales</taxon>
        <taxon>Corethraceae</taxon>
        <taxon>Corethron</taxon>
    </lineage>
</organism>
<proteinExistence type="predicted"/>
<feature type="compositionally biased region" description="Polar residues" evidence="1">
    <location>
        <begin position="16"/>
        <end position="35"/>
    </location>
</feature>
<sequence length="288" mass="32270">MSSQPTFTMLREDLSQHSQDSEVYSQNSSIDMNQESSRESEMTRPLKLEDIPPLLGPSMPDLTTLDGVVIRQTTRQGDPLCNGVTSCGCGVTLDPINIYEVKTMPLDIDIGNNFSSWKLNHDKIDNLSNLFTFSEKSDDWMLCYSRILMTAGGCRAMRPLILRTENPHGDYLPLAFDKPLRTGGGVVLNKPHEMTAIARGYEFGSIVEDVSFAKNIERVCCCTTYSKLHTIPPRQFIMDRSFVCYDQKTSKYDIKFDKCRNGNFCGASFCNPRATNVIVNSRTGKVGV</sequence>
<gene>
    <name evidence="2" type="ORF">CHYS00102_LOCUS10928</name>
</gene>
<accession>A0A7S1FS64</accession>
<protein>
    <submittedName>
        <fullName evidence="2">Uncharacterized protein</fullName>
    </submittedName>
</protein>
<evidence type="ECO:0000313" key="2">
    <source>
        <dbReference type="EMBL" id="CAD8883732.1"/>
    </source>
</evidence>
<feature type="region of interest" description="Disordered" evidence="1">
    <location>
        <begin position="1"/>
        <end position="44"/>
    </location>
</feature>